<comment type="caution">
    <text evidence="1">The sequence shown here is derived from an EMBL/GenBank/DDBJ whole genome shotgun (WGS) entry which is preliminary data.</text>
</comment>
<dbReference type="RefSeq" id="WP_382373937.1">
    <property type="nucleotide sequence ID" value="NZ_JBHRZI010000015.1"/>
</dbReference>
<reference evidence="2" key="1">
    <citation type="journal article" date="2019" name="Int. J. Syst. Evol. Microbiol.">
        <title>The Global Catalogue of Microorganisms (GCM) 10K type strain sequencing project: providing services to taxonomists for standard genome sequencing and annotation.</title>
        <authorList>
            <consortium name="The Broad Institute Genomics Platform"/>
            <consortium name="The Broad Institute Genome Sequencing Center for Infectious Disease"/>
            <person name="Wu L."/>
            <person name="Ma J."/>
        </authorList>
    </citation>
    <scope>NUCLEOTIDE SEQUENCE [LARGE SCALE GENOMIC DNA]</scope>
    <source>
        <strain evidence="2">CGMCC 4.7405</strain>
    </source>
</reference>
<gene>
    <name evidence="1" type="ORF">ACFOWZ_18220</name>
</gene>
<dbReference type="EMBL" id="JBHRZI010000015">
    <property type="protein sequence ID" value="MFC3893415.1"/>
    <property type="molecule type" value="Genomic_DNA"/>
</dbReference>
<dbReference type="Proteomes" id="UP001595690">
    <property type="component" value="Unassembled WGS sequence"/>
</dbReference>
<sequence length="175" mass="18541">MTTFKDNLLNDLMREHGQTVEEAPERHTRSARPLLVAAGALAIAGTATVAITTSGNTPEAYAVTKNADGSVTLTIKDIKGIDPANAKLREYGIGAKAVPMSRDCAPLDESKMDLLGDYKLPRHEEDGSVTMRPGDVPPGYTILLGISNMPNRGTGLSYTGPHRDPAPDCLAEVGN</sequence>
<organism evidence="1 2">
    <name type="scientific">Lentzea rhizosphaerae</name>
    <dbReference type="NCBI Taxonomy" id="2041025"/>
    <lineage>
        <taxon>Bacteria</taxon>
        <taxon>Bacillati</taxon>
        <taxon>Actinomycetota</taxon>
        <taxon>Actinomycetes</taxon>
        <taxon>Pseudonocardiales</taxon>
        <taxon>Pseudonocardiaceae</taxon>
        <taxon>Lentzea</taxon>
    </lineage>
</organism>
<keyword evidence="2" id="KW-1185">Reference proteome</keyword>
<protein>
    <submittedName>
        <fullName evidence="1">Uncharacterized protein</fullName>
    </submittedName>
</protein>
<evidence type="ECO:0000313" key="1">
    <source>
        <dbReference type="EMBL" id="MFC3893415.1"/>
    </source>
</evidence>
<name>A0ABV8BVP5_9PSEU</name>
<accession>A0ABV8BVP5</accession>
<proteinExistence type="predicted"/>
<evidence type="ECO:0000313" key="2">
    <source>
        <dbReference type="Proteomes" id="UP001595690"/>
    </source>
</evidence>